<dbReference type="KEGG" id="stai:STAIW_v1c06900"/>
<name>S5LZY9_9MOLU</name>
<gene>
    <name evidence="1" type="ORF">STAIW_v1c06900</name>
</gene>
<reference evidence="1 2" key="1">
    <citation type="journal article" date="2013" name="Genome Biol. Evol.">
        <title>Comparison of metabolic capacities and inference of gene content evolution in mosquito-associated Spiroplasma diminutum and S. taiwanense.</title>
        <authorList>
            <person name="Lo W.S."/>
            <person name="Ku C."/>
            <person name="Chen L.L."/>
            <person name="Chang T.H."/>
            <person name="Kuo C.H."/>
        </authorList>
    </citation>
    <scope>NUCLEOTIDE SEQUENCE [LARGE SCALE GENOMIC DNA]</scope>
    <source>
        <strain evidence="1">CT-1</strain>
    </source>
</reference>
<dbReference type="STRING" id="1276220.STAIW_v1c06900"/>
<keyword evidence="2" id="KW-1185">Reference proteome</keyword>
<organism evidence="1 2">
    <name type="scientific">Spiroplasma taiwanense CT-1</name>
    <dbReference type="NCBI Taxonomy" id="1276220"/>
    <lineage>
        <taxon>Bacteria</taxon>
        <taxon>Bacillati</taxon>
        <taxon>Mycoplasmatota</taxon>
        <taxon>Mollicutes</taxon>
        <taxon>Entomoplasmatales</taxon>
        <taxon>Spiroplasmataceae</taxon>
        <taxon>Spiroplasma</taxon>
    </lineage>
</organism>
<dbReference type="RefSeq" id="WP_020834446.1">
    <property type="nucleotide sequence ID" value="NC_021846.1"/>
</dbReference>
<dbReference type="EMBL" id="CP005074">
    <property type="protein sequence ID" value="AGR41307.1"/>
    <property type="molecule type" value="Genomic_DNA"/>
</dbReference>
<evidence type="ECO:0000313" key="2">
    <source>
        <dbReference type="Proteomes" id="UP000014984"/>
    </source>
</evidence>
<dbReference type="Proteomes" id="UP000014984">
    <property type="component" value="Chromosome"/>
</dbReference>
<dbReference type="AlphaFoldDB" id="S5LZY9"/>
<dbReference type="PATRIC" id="fig|1276220.3.peg.701"/>
<proteinExistence type="predicted"/>
<accession>S5LZY9</accession>
<evidence type="ECO:0000313" key="1">
    <source>
        <dbReference type="EMBL" id="AGR41307.1"/>
    </source>
</evidence>
<sequence>MTSSSIVGCEILVPEEYEKVALDTVITNLDLGKIETSDTSTAPTSEKILNFLRTKNSKLDILQVEVDGTPSLTEAVIKVKSGSVSYIEGGSVTVTFTLNSVPKINITTVITNLDLGEILVLDINSPSNAEILLTVQSKNPSLIVTQVEVDGTPSLAEAVIKVKSGSTSYIEGGSVTVTYTLGQKTVALNESIKETNLGEIIVDDITIAPTNDQILAAAKAKNSSLVLSQVEVDGTPSLTEAVIKVKSDAVSYVVGNTINVTYTLVAKVALNSVVTVLELGEIVVDDTTIAPTNDQILAAAKAKNSNLDTSQVEVDGSPSLTEAVIKVKSGSTSYVEGGSVTVTYTLGQKTVALNESIKETNLGEIVVDDTTIAPTNDQILAAAKAKNSNLDTSQVEVDGTPSLIEATIKVKSGSVSYIEGGSVVVTYTLNTATT</sequence>
<dbReference type="HOGENOM" id="CLU_631509_0_0_14"/>
<protein>
    <submittedName>
        <fullName evidence="1">Uncharacterized protein</fullName>
    </submittedName>
</protein>